<reference evidence="2" key="1">
    <citation type="journal article" date="2019" name="Int. J. Syst. Evol. Microbiol.">
        <title>The Global Catalogue of Microorganisms (GCM) 10K type strain sequencing project: providing services to taxonomists for standard genome sequencing and annotation.</title>
        <authorList>
            <consortium name="The Broad Institute Genomics Platform"/>
            <consortium name="The Broad Institute Genome Sequencing Center for Infectious Disease"/>
            <person name="Wu L."/>
            <person name="Ma J."/>
        </authorList>
    </citation>
    <scope>NUCLEOTIDE SEQUENCE [LARGE SCALE GENOMIC DNA]</scope>
    <source>
        <strain evidence="2">JCM 16083</strain>
    </source>
</reference>
<dbReference type="RefSeq" id="WP_343790570.1">
    <property type="nucleotide sequence ID" value="NZ_BAAAFH010000022.1"/>
</dbReference>
<accession>A0ABP3Y8N0</accession>
<organism evidence="1 2">
    <name type="scientific">Wandonia haliotis</name>
    <dbReference type="NCBI Taxonomy" id="574963"/>
    <lineage>
        <taxon>Bacteria</taxon>
        <taxon>Pseudomonadati</taxon>
        <taxon>Bacteroidota</taxon>
        <taxon>Flavobacteriia</taxon>
        <taxon>Flavobacteriales</taxon>
        <taxon>Crocinitomicaceae</taxon>
        <taxon>Wandonia</taxon>
    </lineage>
</organism>
<evidence type="ECO:0000313" key="1">
    <source>
        <dbReference type="EMBL" id="GAA0876861.1"/>
    </source>
</evidence>
<comment type="caution">
    <text evidence="1">The sequence shown here is derived from an EMBL/GenBank/DDBJ whole genome shotgun (WGS) entry which is preliminary data.</text>
</comment>
<name>A0ABP3Y8N0_9FLAO</name>
<dbReference type="EMBL" id="BAAAFH010000022">
    <property type="protein sequence ID" value="GAA0876861.1"/>
    <property type="molecule type" value="Genomic_DNA"/>
</dbReference>
<dbReference type="Gene3D" id="3.90.550.10">
    <property type="entry name" value="Spore Coat Polysaccharide Biosynthesis Protein SpsA, Chain A"/>
    <property type="match status" value="1"/>
</dbReference>
<dbReference type="InterPro" id="IPR029044">
    <property type="entry name" value="Nucleotide-diphossugar_trans"/>
</dbReference>
<keyword evidence="2" id="KW-1185">Reference proteome</keyword>
<protein>
    <submittedName>
        <fullName evidence="1">Uncharacterized protein</fullName>
    </submittedName>
</protein>
<proteinExistence type="predicted"/>
<sequence length="343" mass="39833">MSYYLTIVATSRNDNHGGDLLLRTSTFVKGIFEQAKKWNLPIELVLVDWNPPEDKPFLHEVLPAPNSNDLVDVKYVIVPPEVHNKYKNSESIPLYQMIAKNVGIRRASGEFILCTNIDILFSDVCFQVLSQKRLLKNHYYRANRCDIPSDVMKLREIAEQLKFAENNIIKRLGKVQGHETLSLPRFVYYFPRVAKMLNAFVLKVWKVTHKKQFAHFTIDFDACGDFTLMSREDWLDIEGYPELDMYSIHIDSMGLWAAIARGKKQIIFPYKAPVYHIYHEDGWESDDAIRTIRFLQNKPSLDYSIVNKGGMQLVEKQQTWGLNESNWGMNDIELPIVVKSRVE</sequence>
<evidence type="ECO:0000313" key="2">
    <source>
        <dbReference type="Proteomes" id="UP001501126"/>
    </source>
</evidence>
<dbReference type="Proteomes" id="UP001501126">
    <property type="component" value="Unassembled WGS sequence"/>
</dbReference>
<gene>
    <name evidence="1" type="ORF">GCM10009118_32710</name>
</gene>
<dbReference type="SUPFAM" id="SSF53448">
    <property type="entry name" value="Nucleotide-diphospho-sugar transferases"/>
    <property type="match status" value="1"/>
</dbReference>